<evidence type="ECO:0008006" key="3">
    <source>
        <dbReference type="Google" id="ProtNLM"/>
    </source>
</evidence>
<evidence type="ECO:0000256" key="1">
    <source>
        <dbReference type="SAM" id="Phobius"/>
    </source>
</evidence>
<sequence>MLSLIPYKLGHKQNGSVAPLAMLFAFLSMLITLSYLSSSVSVSTREKYRFGELRAAYIAEAGLNREAADYLPTLNTEEFNNNLEHILVGSEGVDFGKDPYGNPLGKYKDVKCYVEENEENHLKQYVGRSTGEVRYSSINGDDIVIQKTAEMAIANAGFERYMYFTNDESAFGPNVYPPGVVRFGQFDKLEGWVSTNSQVLRFSQYGCPDVDDLISLEITENMTNIEWAGCENLFEDKLDTV</sequence>
<evidence type="ECO:0000313" key="2">
    <source>
        <dbReference type="EMBL" id="SVE14372.1"/>
    </source>
</evidence>
<name>A0A383B328_9ZZZZ</name>
<accession>A0A383B328</accession>
<gene>
    <name evidence="2" type="ORF">METZ01_LOCUS467226</name>
</gene>
<dbReference type="EMBL" id="UINC01197076">
    <property type="protein sequence ID" value="SVE14372.1"/>
    <property type="molecule type" value="Genomic_DNA"/>
</dbReference>
<feature type="non-terminal residue" evidence="2">
    <location>
        <position position="241"/>
    </location>
</feature>
<organism evidence="2">
    <name type="scientific">marine metagenome</name>
    <dbReference type="NCBI Taxonomy" id="408172"/>
    <lineage>
        <taxon>unclassified sequences</taxon>
        <taxon>metagenomes</taxon>
        <taxon>ecological metagenomes</taxon>
    </lineage>
</organism>
<proteinExistence type="predicted"/>
<keyword evidence="1" id="KW-0812">Transmembrane</keyword>
<feature type="transmembrane region" description="Helical" evidence="1">
    <location>
        <begin position="20"/>
        <end position="40"/>
    </location>
</feature>
<reference evidence="2" key="1">
    <citation type="submission" date="2018-05" db="EMBL/GenBank/DDBJ databases">
        <authorList>
            <person name="Lanie J.A."/>
            <person name="Ng W.-L."/>
            <person name="Kazmierczak K.M."/>
            <person name="Andrzejewski T.M."/>
            <person name="Davidsen T.M."/>
            <person name="Wayne K.J."/>
            <person name="Tettelin H."/>
            <person name="Glass J.I."/>
            <person name="Rusch D."/>
            <person name="Podicherti R."/>
            <person name="Tsui H.-C.T."/>
            <person name="Winkler M.E."/>
        </authorList>
    </citation>
    <scope>NUCLEOTIDE SEQUENCE</scope>
</reference>
<keyword evidence="1" id="KW-0472">Membrane</keyword>
<dbReference type="AlphaFoldDB" id="A0A383B328"/>
<keyword evidence="1" id="KW-1133">Transmembrane helix</keyword>
<protein>
    <recommendedName>
        <fullName evidence="3">Type 4 fimbrial biogenesis protein PilX N-terminal domain-containing protein</fullName>
    </recommendedName>
</protein>